<evidence type="ECO:0000313" key="7">
    <source>
        <dbReference type="Proteomes" id="UP001249851"/>
    </source>
</evidence>
<evidence type="ECO:0000256" key="2">
    <source>
        <dbReference type="ARBA" id="ARBA00022630"/>
    </source>
</evidence>
<sequence>MAIKKPQIPEQYFRCRFQVFYTVSQPTPEWDGYEGRVSMEMLLEILPSPPSTGHERELLICVCGPDPFTHHVIRMLKDLSYTENMIHAFLG</sequence>
<evidence type="ECO:0000256" key="4">
    <source>
        <dbReference type="ARBA" id="ARBA00023002"/>
    </source>
</evidence>
<dbReference type="InterPro" id="IPR001433">
    <property type="entry name" value="OxRdtase_FAD/NAD-bd"/>
</dbReference>
<keyword evidence="7" id="KW-1185">Reference proteome</keyword>
<dbReference type="EMBL" id="JARQWQ010000109">
    <property type="protein sequence ID" value="KAK2550586.1"/>
    <property type="molecule type" value="Genomic_DNA"/>
</dbReference>
<dbReference type="PANTHER" id="PTHR19370:SF171">
    <property type="entry name" value="NADH-CYTOCHROME B5 REDUCTASE 2"/>
    <property type="match status" value="1"/>
</dbReference>
<evidence type="ECO:0000259" key="5">
    <source>
        <dbReference type="Pfam" id="PF00175"/>
    </source>
</evidence>
<evidence type="ECO:0000313" key="6">
    <source>
        <dbReference type="EMBL" id="KAK2550586.1"/>
    </source>
</evidence>
<dbReference type="PANTHER" id="PTHR19370">
    <property type="entry name" value="NADH-CYTOCHROME B5 REDUCTASE"/>
    <property type="match status" value="1"/>
</dbReference>
<comment type="cofactor">
    <cofactor evidence="1">
        <name>FAD</name>
        <dbReference type="ChEBI" id="CHEBI:57692"/>
    </cofactor>
</comment>
<name>A0AAD9PWY7_ACRCE</name>
<dbReference type="SUPFAM" id="SSF52343">
    <property type="entry name" value="Ferredoxin reductase-like, C-terminal NADP-linked domain"/>
    <property type="match status" value="1"/>
</dbReference>
<dbReference type="Pfam" id="PF00175">
    <property type="entry name" value="NAD_binding_1"/>
    <property type="match status" value="1"/>
</dbReference>
<protein>
    <submittedName>
        <fullName evidence="6">Cytochrome b5 reductase 4</fullName>
    </submittedName>
</protein>
<dbReference type="GO" id="GO:0004128">
    <property type="term" value="F:cytochrome-b5 reductase activity, acting on NAD(P)H"/>
    <property type="evidence" value="ECO:0007669"/>
    <property type="project" value="TreeGrafter"/>
</dbReference>
<gene>
    <name evidence="6" type="ORF">P5673_028794</name>
</gene>
<keyword evidence="2" id="KW-0285">Flavoprotein</keyword>
<keyword evidence="3" id="KW-0274">FAD</keyword>
<dbReference type="InterPro" id="IPR001834">
    <property type="entry name" value="CBR-like"/>
</dbReference>
<dbReference type="Gene3D" id="3.40.50.80">
    <property type="entry name" value="Nucleotide-binding domain of ferredoxin-NADP reductase (FNR) module"/>
    <property type="match status" value="1"/>
</dbReference>
<reference evidence="6" key="2">
    <citation type="journal article" date="2023" name="Science">
        <title>Genomic signatures of disease resistance in endangered staghorn corals.</title>
        <authorList>
            <person name="Vollmer S.V."/>
            <person name="Selwyn J.D."/>
            <person name="Despard B.A."/>
            <person name="Roesel C.L."/>
        </authorList>
    </citation>
    <scope>NUCLEOTIDE SEQUENCE</scope>
    <source>
        <strain evidence="6">K2</strain>
    </source>
</reference>
<feature type="domain" description="Oxidoreductase FAD/NAD(P)-binding" evidence="5">
    <location>
        <begin position="11"/>
        <end position="71"/>
    </location>
</feature>
<accession>A0AAD9PWY7</accession>
<evidence type="ECO:0000256" key="3">
    <source>
        <dbReference type="ARBA" id="ARBA00022827"/>
    </source>
</evidence>
<organism evidence="6 7">
    <name type="scientific">Acropora cervicornis</name>
    <name type="common">Staghorn coral</name>
    <dbReference type="NCBI Taxonomy" id="6130"/>
    <lineage>
        <taxon>Eukaryota</taxon>
        <taxon>Metazoa</taxon>
        <taxon>Cnidaria</taxon>
        <taxon>Anthozoa</taxon>
        <taxon>Hexacorallia</taxon>
        <taxon>Scleractinia</taxon>
        <taxon>Astrocoeniina</taxon>
        <taxon>Acroporidae</taxon>
        <taxon>Acropora</taxon>
    </lineage>
</organism>
<comment type="caution">
    <text evidence="6">The sequence shown here is derived from an EMBL/GenBank/DDBJ whole genome shotgun (WGS) entry which is preliminary data.</text>
</comment>
<dbReference type="Proteomes" id="UP001249851">
    <property type="component" value="Unassembled WGS sequence"/>
</dbReference>
<evidence type="ECO:0000256" key="1">
    <source>
        <dbReference type="ARBA" id="ARBA00001974"/>
    </source>
</evidence>
<dbReference type="AlphaFoldDB" id="A0AAD9PWY7"/>
<reference evidence="6" key="1">
    <citation type="journal article" date="2023" name="G3 (Bethesda)">
        <title>Whole genome assembly and annotation of the endangered Caribbean coral Acropora cervicornis.</title>
        <authorList>
            <person name="Selwyn J.D."/>
            <person name="Vollmer S.V."/>
        </authorList>
    </citation>
    <scope>NUCLEOTIDE SEQUENCE</scope>
    <source>
        <strain evidence="6">K2</strain>
    </source>
</reference>
<keyword evidence="4" id="KW-0560">Oxidoreductase</keyword>
<proteinExistence type="predicted"/>
<dbReference type="InterPro" id="IPR039261">
    <property type="entry name" value="FNR_nucleotide-bd"/>
</dbReference>